<evidence type="ECO:0000256" key="1">
    <source>
        <dbReference type="SAM" id="Phobius"/>
    </source>
</evidence>
<proteinExistence type="predicted"/>
<keyword evidence="1" id="KW-0472">Membrane</keyword>
<protein>
    <submittedName>
        <fullName evidence="2">Uncharacterized protein</fullName>
    </submittedName>
</protein>
<name>A0A9Q1D8N7_CONCO</name>
<keyword evidence="1" id="KW-1133">Transmembrane helix</keyword>
<accession>A0A9Q1D8N7</accession>
<keyword evidence="1" id="KW-0812">Transmembrane</keyword>
<evidence type="ECO:0000313" key="3">
    <source>
        <dbReference type="Proteomes" id="UP001152803"/>
    </source>
</evidence>
<dbReference type="Proteomes" id="UP001152803">
    <property type="component" value="Unassembled WGS sequence"/>
</dbReference>
<evidence type="ECO:0000313" key="2">
    <source>
        <dbReference type="EMBL" id="KAJ8261444.1"/>
    </source>
</evidence>
<sequence length="141" mass="16244">TNVALPLDACLVRTGINSVLLHSVLTYHAQDVVRKLFSEFMFAVVVFFDLSAVFSSGIMFTSGYQYLYNTIFTEMFLLIFSGSAFGFTGVLILWFIVPRLYNLLDYWKSDWSKKRYGYLIGKVIEVLKYTLRSSLCTLFLH</sequence>
<comment type="caution">
    <text evidence="2">The sequence shown here is derived from an EMBL/GenBank/DDBJ whole genome shotgun (WGS) entry which is preliminary data.</text>
</comment>
<keyword evidence="3" id="KW-1185">Reference proteome</keyword>
<dbReference type="AlphaFoldDB" id="A0A9Q1D8N7"/>
<feature type="non-terminal residue" evidence="2">
    <location>
        <position position="1"/>
    </location>
</feature>
<organism evidence="2 3">
    <name type="scientific">Conger conger</name>
    <name type="common">Conger eel</name>
    <name type="synonym">Muraena conger</name>
    <dbReference type="NCBI Taxonomy" id="82655"/>
    <lineage>
        <taxon>Eukaryota</taxon>
        <taxon>Metazoa</taxon>
        <taxon>Chordata</taxon>
        <taxon>Craniata</taxon>
        <taxon>Vertebrata</taxon>
        <taxon>Euteleostomi</taxon>
        <taxon>Actinopterygii</taxon>
        <taxon>Neopterygii</taxon>
        <taxon>Teleostei</taxon>
        <taxon>Anguilliformes</taxon>
        <taxon>Congridae</taxon>
        <taxon>Conger</taxon>
    </lineage>
</organism>
<feature type="transmembrane region" description="Helical" evidence="1">
    <location>
        <begin position="40"/>
        <end position="64"/>
    </location>
</feature>
<feature type="non-terminal residue" evidence="2">
    <location>
        <position position="141"/>
    </location>
</feature>
<gene>
    <name evidence="2" type="ORF">COCON_G00171670</name>
</gene>
<feature type="transmembrane region" description="Helical" evidence="1">
    <location>
        <begin position="76"/>
        <end position="97"/>
    </location>
</feature>
<dbReference type="EMBL" id="JAFJMO010000012">
    <property type="protein sequence ID" value="KAJ8261444.1"/>
    <property type="molecule type" value="Genomic_DNA"/>
</dbReference>
<reference evidence="2" key="1">
    <citation type="journal article" date="2023" name="Science">
        <title>Genome structures resolve the early diversification of teleost fishes.</title>
        <authorList>
            <person name="Parey E."/>
            <person name="Louis A."/>
            <person name="Montfort J."/>
            <person name="Bouchez O."/>
            <person name="Roques C."/>
            <person name="Iampietro C."/>
            <person name="Lluch J."/>
            <person name="Castinel A."/>
            <person name="Donnadieu C."/>
            <person name="Desvignes T."/>
            <person name="Floi Bucao C."/>
            <person name="Jouanno E."/>
            <person name="Wen M."/>
            <person name="Mejri S."/>
            <person name="Dirks R."/>
            <person name="Jansen H."/>
            <person name="Henkel C."/>
            <person name="Chen W.J."/>
            <person name="Zahm M."/>
            <person name="Cabau C."/>
            <person name="Klopp C."/>
            <person name="Thompson A.W."/>
            <person name="Robinson-Rechavi M."/>
            <person name="Braasch I."/>
            <person name="Lecointre G."/>
            <person name="Bobe J."/>
            <person name="Postlethwait J.H."/>
            <person name="Berthelot C."/>
            <person name="Roest Crollius H."/>
            <person name="Guiguen Y."/>
        </authorList>
    </citation>
    <scope>NUCLEOTIDE SEQUENCE</scope>
    <source>
        <strain evidence="2">Concon-B</strain>
    </source>
</reference>